<evidence type="ECO:0000256" key="3">
    <source>
        <dbReference type="ARBA" id="ARBA00022741"/>
    </source>
</evidence>
<dbReference type="InterPro" id="IPR003439">
    <property type="entry name" value="ABC_transporter-like_ATP-bd"/>
</dbReference>
<evidence type="ECO:0000256" key="4">
    <source>
        <dbReference type="ARBA" id="ARBA00022840"/>
    </source>
</evidence>
<evidence type="ECO:0000256" key="1">
    <source>
        <dbReference type="ARBA" id="ARBA00005417"/>
    </source>
</evidence>
<sequence length="309" mass="33841">MEAVLRVEGLTKRYGRRAAVQGLALELRRSEVLGLLGPNGAGKTTAIAMILGLVRPDAGPIEILGVDATRERERALRRVGAIIESPSFYPYLSGIDNLRVLALARGGVPERRFAEVLELVGLTGRERERVSSYSLGMRQRLAIAGALLHQPELLILDEPTNGLDPQGMAEIRQLILRLAAEGQTILLCSHLLYEVQQVCDRVVILSQGQVVAEGDVEELLAQRTRTALRVDDPPRAIELLSEVEWIERIEQEGDLLLLAMPSERQFELSALLHAHGIAVGELRVQSRTLEEFFLDVTGTSTTPGGRGVA</sequence>
<dbReference type="PROSITE" id="PS50893">
    <property type="entry name" value="ABC_TRANSPORTER_2"/>
    <property type="match status" value="1"/>
</dbReference>
<dbReference type="SMART" id="SM00382">
    <property type="entry name" value="AAA"/>
    <property type="match status" value="1"/>
</dbReference>
<dbReference type="PROSITE" id="PS00211">
    <property type="entry name" value="ABC_TRANSPORTER_1"/>
    <property type="match status" value="1"/>
</dbReference>
<protein>
    <submittedName>
        <fullName evidence="6">ABC transporter ATP-binding protein</fullName>
    </submittedName>
</protein>
<name>A0A831T6I4_9BACT</name>
<keyword evidence="3" id="KW-0547">Nucleotide-binding</keyword>
<keyword evidence="2" id="KW-0813">Transport</keyword>
<dbReference type="EMBL" id="DSIY01000004">
    <property type="protein sequence ID" value="HEG89857.1"/>
    <property type="molecule type" value="Genomic_DNA"/>
</dbReference>
<keyword evidence="4 6" id="KW-0067">ATP-binding</keyword>
<dbReference type="SUPFAM" id="SSF52540">
    <property type="entry name" value="P-loop containing nucleoside triphosphate hydrolases"/>
    <property type="match status" value="1"/>
</dbReference>
<proteinExistence type="inferred from homology"/>
<feature type="domain" description="ABC transporter" evidence="5">
    <location>
        <begin position="5"/>
        <end position="232"/>
    </location>
</feature>
<dbReference type="InterPro" id="IPR017871">
    <property type="entry name" value="ABC_transporter-like_CS"/>
</dbReference>
<evidence type="ECO:0000259" key="5">
    <source>
        <dbReference type="PROSITE" id="PS50893"/>
    </source>
</evidence>
<dbReference type="InterPro" id="IPR003593">
    <property type="entry name" value="AAA+_ATPase"/>
</dbReference>
<dbReference type="GO" id="GO:0016887">
    <property type="term" value="F:ATP hydrolysis activity"/>
    <property type="evidence" value="ECO:0007669"/>
    <property type="project" value="InterPro"/>
</dbReference>
<dbReference type="CDD" id="cd03268">
    <property type="entry name" value="ABC_BcrA_bacitracin_resist"/>
    <property type="match status" value="1"/>
</dbReference>
<dbReference type="InterPro" id="IPR027417">
    <property type="entry name" value="P-loop_NTPase"/>
</dbReference>
<dbReference type="AlphaFoldDB" id="A0A831T6I4"/>
<accession>A0A831T6I4</accession>
<dbReference type="Gene3D" id="3.40.50.300">
    <property type="entry name" value="P-loop containing nucleotide triphosphate hydrolases"/>
    <property type="match status" value="1"/>
</dbReference>
<comment type="similarity">
    <text evidence="1">Belongs to the ABC transporter superfamily.</text>
</comment>
<evidence type="ECO:0000313" key="6">
    <source>
        <dbReference type="EMBL" id="HEG89857.1"/>
    </source>
</evidence>
<dbReference type="GO" id="GO:0005524">
    <property type="term" value="F:ATP binding"/>
    <property type="evidence" value="ECO:0007669"/>
    <property type="project" value="UniProtKB-KW"/>
</dbReference>
<comment type="caution">
    <text evidence="6">The sequence shown here is derived from an EMBL/GenBank/DDBJ whole genome shotgun (WGS) entry which is preliminary data.</text>
</comment>
<evidence type="ECO:0000256" key="2">
    <source>
        <dbReference type="ARBA" id="ARBA00022448"/>
    </source>
</evidence>
<dbReference type="PANTHER" id="PTHR43335">
    <property type="entry name" value="ABC TRANSPORTER, ATP-BINDING PROTEIN"/>
    <property type="match status" value="1"/>
</dbReference>
<reference evidence="6" key="1">
    <citation type="journal article" date="2020" name="mSystems">
        <title>Genome- and Community-Level Interaction Insights into Carbon Utilization and Element Cycling Functions of Hydrothermarchaeota in Hydrothermal Sediment.</title>
        <authorList>
            <person name="Zhou Z."/>
            <person name="Liu Y."/>
            <person name="Xu W."/>
            <person name="Pan J."/>
            <person name="Luo Z.H."/>
            <person name="Li M."/>
        </authorList>
    </citation>
    <scope>NUCLEOTIDE SEQUENCE [LARGE SCALE GENOMIC DNA]</scope>
    <source>
        <strain evidence="6">SpSt-210</strain>
    </source>
</reference>
<dbReference type="PANTHER" id="PTHR43335:SF4">
    <property type="entry name" value="ABC TRANSPORTER, ATP-BINDING PROTEIN"/>
    <property type="match status" value="1"/>
</dbReference>
<dbReference type="Pfam" id="PF00005">
    <property type="entry name" value="ABC_tran"/>
    <property type="match status" value="1"/>
</dbReference>
<organism evidence="6">
    <name type="scientific">Thermorudis peleae</name>
    <dbReference type="NCBI Taxonomy" id="1382356"/>
    <lineage>
        <taxon>Bacteria</taxon>
        <taxon>Pseudomonadati</taxon>
        <taxon>Thermomicrobiota</taxon>
        <taxon>Thermomicrobia</taxon>
        <taxon>Thermomicrobia incertae sedis</taxon>
        <taxon>Thermorudis</taxon>
    </lineage>
</organism>
<gene>
    <name evidence="6" type="ORF">ENP34_00185</name>
</gene>